<sequence>MSLADYLAKNYLTASKPPQKSKKRKRKAVEPSGLTISSEDLTGWSSKNSNDSDDNAPITLTSKPTAFRKSTRDNWITVGSSAPSASTTTPNPNDDNDTAAADAIISLTAAENTAESTDDAPTLADDTQTMHNGAPAGLQSAASVAAAVKNREKEERRRAQDALASGSQETVYRDASGRIVNVALKRAELRKAADAAALKAREDVESRQGEVQRAEAVARKEALGEAKLMGVARYADDEGLNEEMRGVERWGDPMAGVGGEGGKKGRSRTGRPLYKGHAAPNRYGIKPGHKWDGVERGNGFEREWFEARNQRRGREELEFMWQMDE</sequence>
<keyword evidence="4" id="KW-1185">Reference proteome</keyword>
<dbReference type="OrthoDB" id="6022at2759"/>
<proteinExistence type="inferred from homology"/>
<evidence type="ECO:0000256" key="2">
    <source>
        <dbReference type="SAM" id="MobiDB-lite"/>
    </source>
</evidence>
<dbReference type="Proteomes" id="UP000799429">
    <property type="component" value="Unassembled WGS sequence"/>
</dbReference>
<dbReference type="AlphaFoldDB" id="A0A9P4S7V7"/>
<feature type="region of interest" description="Disordered" evidence="2">
    <location>
        <begin position="1"/>
        <end position="165"/>
    </location>
</feature>
<dbReference type="EMBL" id="MU006098">
    <property type="protein sequence ID" value="KAF2837707.1"/>
    <property type="molecule type" value="Genomic_DNA"/>
</dbReference>
<comment type="caution">
    <text evidence="3">The sequence shown here is derived from an EMBL/GenBank/DDBJ whole genome shotgun (WGS) entry which is preliminary data.</text>
</comment>
<dbReference type="InterPro" id="IPR018609">
    <property type="entry name" value="Bud13"/>
</dbReference>
<comment type="similarity">
    <text evidence="1">Belongs to the CWC26 family.</text>
</comment>
<dbReference type="GO" id="GO:0003723">
    <property type="term" value="F:RNA binding"/>
    <property type="evidence" value="ECO:0007669"/>
    <property type="project" value="TreeGrafter"/>
</dbReference>
<evidence type="ECO:0000313" key="3">
    <source>
        <dbReference type="EMBL" id="KAF2837707.1"/>
    </source>
</evidence>
<dbReference type="GO" id="GO:0000398">
    <property type="term" value="P:mRNA splicing, via spliceosome"/>
    <property type="evidence" value="ECO:0007669"/>
    <property type="project" value="TreeGrafter"/>
</dbReference>
<feature type="compositionally biased region" description="Basic and acidic residues" evidence="2">
    <location>
        <begin position="149"/>
        <end position="160"/>
    </location>
</feature>
<dbReference type="GO" id="GO:0005684">
    <property type="term" value="C:U2-type spliceosomal complex"/>
    <property type="evidence" value="ECO:0007669"/>
    <property type="project" value="TreeGrafter"/>
</dbReference>
<dbReference type="InterPro" id="IPR051112">
    <property type="entry name" value="CWC26_splicing_factor"/>
</dbReference>
<dbReference type="PANTHER" id="PTHR31809:SF0">
    <property type="entry name" value="BUD13 HOMOLOG"/>
    <property type="match status" value="1"/>
</dbReference>
<protein>
    <recommendedName>
        <fullName evidence="5">Pre-mRNA-splicing factor CWC26</fullName>
    </recommendedName>
</protein>
<reference evidence="3" key="1">
    <citation type="journal article" date="2020" name="Stud. Mycol.">
        <title>101 Dothideomycetes genomes: a test case for predicting lifestyles and emergence of pathogens.</title>
        <authorList>
            <person name="Haridas S."/>
            <person name="Albert R."/>
            <person name="Binder M."/>
            <person name="Bloem J."/>
            <person name="Labutti K."/>
            <person name="Salamov A."/>
            <person name="Andreopoulos B."/>
            <person name="Baker S."/>
            <person name="Barry K."/>
            <person name="Bills G."/>
            <person name="Bluhm B."/>
            <person name="Cannon C."/>
            <person name="Castanera R."/>
            <person name="Culley D."/>
            <person name="Daum C."/>
            <person name="Ezra D."/>
            <person name="Gonzalez J."/>
            <person name="Henrissat B."/>
            <person name="Kuo A."/>
            <person name="Liang C."/>
            <person name="Lipzen A."/>
            <person name="Lutzoni F."/>
            <person name="Magnuson J."/>
            <person name="Mondo S."/>
            <person name="Nolan M."/>
            <person name="Ohm R."/>
            <person name="Pangilinan J."/>
            <person name="Park H.-J."/>
            <person name="Ramirez L."/>
            <person name="Alfaro M."/>
            <person name="Sun H."/>
            <person name="Tritt A."/>
            <person name="Yoshinaga Y."/>
            <person name="Zwiers L.-H."/>
            <person name="Turgeon B."/>
            <person name="Goodwin S."/>
            <person name="Spatafora J."/>
            <person name="Crous P."/>
            <person name="Grigoriev I."/>
        </authorList>
    </citation>
    <scope>NUCLEOTIDE SEQUENCE</scope>
    <source>
        <strain evidence="3">CBS 101060</strain>
    </source>
</reference>
<evidence type="ECO:0008006" key="5">
    <source>
        <dbReference type="Google" id="ProtNLM"/>
    </source>
</evidence>
<name>A0A9P4S7V7_9PEZI</name>
<dbReference type="PANTHER" id="PTHR31809">
    <property type="entry name" value="BUD13 HOMOLOG"/>
    <property type="match status" value="1"/>
</dbReference>
<gene>
    <name evidence="3" type="ORF">M501DRAFT_936906</name>
</gene>
<evidence type="ECO:0000313" key="4">
    <source>
        <dbReference type="Proteomes" id="UP000799429"/>
    </source>
</evidence>
<feature type="compositionally biased region" description="Low complexity" evidence="2">
    <location>
        <begin position="80"/>
        <end position="110"/>
    </location>
</feature>
<dbReference type="GO" id="GO:0070274">
    <property type="term" value="C:RES complex"/>
    <property type="evidence" value="ECO:0007669"/>
    <property type="project" value="TreeGrafter"/>
</dbReference>
<evidence type="ECO:0000256" key="1">
    <source>
        <dbReference type="ARBA" id="ARBA00011069"/>
    </source>
</evidence>
<feature type="compositionally biased region" description="Polar residues" evidence="2">
    <location>
        <begin position="34"/>
        <end position="44"/>
    </location>
</feature>
<organism evidence="3 4">
    <name type="scientific">Patellaria atrata CBS 101060</name>
    <dbReference type="NCBI Taxonomy" id="1346257"/>
    <lineage>
        <taxon>Eukaryota</taxon>
        <taxon>Fungi</taxon>
        <taxon>Dikarya</taxon>
        <taxon>Ascomycota</taxon>
        <taxon>Pezizomycotina</taxon>
        <taxon>Dothideomycetes</taxon>
        <taxon>Dothideomycetes incertae sedis</taxon>
        <taxon>Patellariales</taxon>
        <taxon>Patellariaceae</taxon>
        <taxon>Patellaria</taxon>
    </lineage>
</organism>
<accession>A0A9P4S7V7</accession>
<dbReference type="Pfam" id="PF09736">
    <property type="entry name" value="Bud13"/>
    <property type="match status" value="1"/>
</dbReference>
<feature type="region of interest" description="Disordered" evidence="2">
    <location>
        <begin position="251"/>
        <end position="296"/>
    </location>
</feature>